<gene>
    <name evidence="1" type="ORF">BTN85_1124</name>
</gene>
<dbReference type="Proteomes" id="UP000185744">
    <property type="component" value="Unassembled WGS sequence"/>
</dbReference>
<dbReference type="InParanoid" id="A0A1Q6DWA5"/>
<comment type="caution">
    <text evidence="1">The sequence shown here is derived from an EMBL/GenBank/DDBJ whole genome shotgun (WGS) entry which is preliminary data.</text>
</comment>
<name>A0A1Q6DWA5_METT1</name>
<sequence length="144" mass="16988">MIRFTLPNGEVVFYFPESEGSKELAYISEDGYIYFLKEETKIDLRNPDFSRDLSEASLDDYEDFFNKFGLPKLGINFFGELKRLSDEERLDQNKEIDTLKDHFREIDKHMTKALSLVDEKEEKINILKDISNRCKSNIERIESS</sequence>
<evidence type="ECO:0000313" key="1">
    <source>
        <dbReference type="EMBL" id="OKY78627.1"/>
    </source>
</evidence>
<proteinExistence type="predicted"/>
<protein>
    <submittedName>
        <fullName evidence="1">Uncharacterized protein</fullName>
    </submittedName>
</protein>
<dbReference type="AlphaFoldDB" id="A0A1Q6DWA5"/>
<evidence type="ECO:0000313" key="2">
    <source>
        <dbReference type="Proteomes" id="UP000185744"/>
    </source>
</evidence>
<reference evidence="1" key="1">
    <citation type="submission" date="2016-12" db="EMBL/GenBank/DDBJ databases">
        <title>Discovery of methanogenic haloarchaea.</title>
        <authorList>
            <person name="Sorokin D.Y."/>
            <person name="Makarova K.S."/>
            <person name="Abbas B."/>
            <person name="Ferrer M."/>
            <person name="Golyshin P.N."/>
        </authorList>
    </citation>
    <scope>NUCLEOTIDE SEQUENCE [LARGE SCALE GENOMIC DNA]</scope>
    <source>
        <strain evidence="1">HMET1</strain>
    </source>
</reference>
<keyword evidence="2" id="KW-1185">Reference proteome</keyword>
<organism evidence="1 2">
    <name type="scientific">Methanohalarchaeum thermophilum</name>
    <dbReference type="NCBI Taxonomy" id="1903181"/>
    <lineage>
        <taxon>Archaea</taxon>
        <taxon>Methanobacteriati</taxon>
        <taxon>Methanobacteriota</taxon>
        <taxon>Methanonatronarchaeia</taxon>
        <taxon>Methanonatronarchaeales</taxon>
        <taxon>Methanonatronarchaeaceae</taxon>
        <taxon>Candidatus Methanohalarchaeum</taxon>
    </lineage>
</organism>
<accession>A0A1Q6DWA5</accession>
<dbReference type="EMBL" id="MSDW01000001">
    <property type="protein sequence ID" value="OKY78627.1"/>
    <property type="molecule type" value="Genomic_DNA"/>
</dbReference>